<accession>A0A8H6L6X9</accession>
<dbReference type="Proteomes" id="UP000578531">
    <property type="component" value="Unassembled WGS sequence"/>
</dbReference>
<protein>
    <submittedName>
        <fullName evidence="1">Uncharacterized protein</fullName>
    </submittedName>
</protein>
<dbReference type="RefSeq" id="XP_037167301.1">
    <property type="nucleotide sequence ID" value="XM_037306108.1"/>
</dbReference>
<gene>
    <name evidence="1" type="ORF">HO173_004184</name>
</gene>
<name>A0A8H6L6X9_9LECA</name>
<comment type="caution">
    <text evidence="1">The sequence shown here is derived from an EMBL/GenBank/DDBJ whole genome shotgun (WGS) entry which is preliminary data.</text>
</comment>
<sequence length="198" mass="22590">MSLAKEIQILCLGLRHHEPRRRQRISLAIPLTPQARAVTRKAITSDNIFPPRSKEDVTRYPFASPVVCASHYDNHPQFDAFRPTQAETRGEALKQLETIEAFHVHYLRDRKGNVGLWDGCKDFSFPDPNNYLELRHKAPPAVVFRTDQDSSYSREAIEAIPGTAFGHIDLQSFHLRKRGRSTLALPSRSRGTTGYRLE</sequence>
<evidence type="ECO:0000313" key="2">
    <source>
        <dbReference type="Proteomes" id="UP000578531"/>
    </source>
</evidence>
<organism evidence="1 2">
    <name type="scientific">Letharia columbiana</name>
    <dbReference type="NCBI Taxonomy" id="112416"/>
    <lineage>
        <taxon>Eukaryota</taxon>
        <taxon>Fungi</taxon>
        <taxon>Dikarya</taxon>
        <taxon>Ascomycota</taxon>
        <taxon>Pezizomycotina</taxon>
        <taxon>Lecanoromycetes</taxon>
        <taxon>OSLEUM clade</taxon>
        <taxon>Lecanoromycetidae</taxon>
        <taxon>Lecanorales</taxon>
        <taxon>Lecanorineae</taxon>
        <taxon>Parmeliaceae</taxon>
        <taxon>Letharia</taxon>
    </lineage>
</organism>
<keyword evidence="2" id="KW-1185">Reference proteome</keyword>
<dbReference type="GeneID" id="59285849"/>
<proteinExistence type="predicted"/>
<dbReference type="EMBL" id="JACCJC010000012">
    <property type="protein sequence ID" value="KAF6237983.1"/>
    <property type="molecule type" value="Genomic_DNA"/>
</dbReference>
<reference evidence="1 2" key="1">
    <citation type="journal article" date="2020" name="Genomics">
        <title>Complete, high-quality genomes from long-read metagenomic sequencing of two wolf lichen thalli reveals enigmatic genome architecture.</title>
        <authorList>
            <person name="McKenzie S.K."/>
            <person name="Walston R.F."/>
            <person name="Allen J.L."/>
        </authorList>
    </citation>
    <scope>NUCLEOTIDE SEQUENCE [LARGE SCALE GENOMIC DNA]</scope>
    <source>
        <strain evidence="1">WasteWater2</strain>
    </source>
</reference>
<dbReference type="AlphaFoldDB" id="A0A8H6L6X9"/>
<evidence type="ECO:0000313" key="1">
    <source>
        <dbReference type="EMBL" id="KAF6237983.1"/>
    </source>
</evidence>